<organism evidence="16 17">
    <name type="scientific">Schizosaccharomyces osmophilus</name>
    <dbReference type="NCBI Taxonomy" id="2545709"/>
    <lineage>
        <taxon>Eukaryota</taxon>
        <taxon>Fungi</taxon>
        <taxon>Dikarya</taxon>
        <taxon>Ascomycota</taxon>
        <taxon>Taphrinomycotina</taxon>
        <taxon>Schizosaccharomycetes</taxon>
        <taxon>Schizosaccharomycetales</taxon>
        <taxon>Schizosaccharomycetaceae</taxon>
        <taxon>Schizosaccharomyces</taxon>
    </lineage>
</organism>
<sequence length="613" mass="69256">MKISLDPSTQSNYYDVAIQHLLLDAEIDFDKELLFGAVEYKIQSARISQPLSHIILDTSYLDVKAVSLNDTSVPFRVDERRDFLGNALHVVPPMPIPAVDVATLRISFSTTKECTAIQFLDPQQTIGGNAPYMFSQCQAIHARSMLPCQDTPSVKVPCTFHIRSKLPVIASGIPCGTCDFRDDSLVYMFEQPLGIPSYLISILSGDLASSSVGPRSTVYTEPDNIVACKFEFEHDMENFMKAAESLTTPYAWTRYDFVVLPPSFPYGGMENPNATFATPTLIAGDRSNVSVIAHELAHSWSGNLVTNESWQCFWLNEGMTVFLERKIIGRIQGEKHRQFDAIIGWGELKEAVELFGKDHEFTKLIVDLDGKDPDDAFSTIPYEKGFNFLYEIERVIGGPTVFEPFLSFYFRKFANSTVNETKFKNALYEYFKPLGLSNALDSIDWDAWFYAPGMPPVIPKFDTTLADNCYKLADVWVTSAKSSQSPDHFKQDDIKGWSAGQLSLFLDVLFETDAFPQNYIAAMDSAYSFSNSKNAEISFRYFKLVLKSRYKPLYKLVVDQVGKVGRMKFVRPTYRLLNQADHELAVRTFKKYSNFYHKICAGLVKKDLGITEN</sequence>
<dbReference type="PRINTS" id="PR00756">
    <property type="entry name" value="ALADIPTASE"/>
</dbReference>
<dbReference type="KEGG" id="som:SOMG_04500"/>
<dbReference type="GeneID" id="80877973"/>
<evidence type="ECO:0000256" key="8">
    <source>
        <dbReference type="ARBA" id="ARBA00022833"/>
    </source>
</evidence>
<dbReference type="EMBL" id="CP115613">
    <property type="protein sequence ID" value="WBW75553.1"/>
    <property type="molecule type" value="Genomic_DNA"/>
</dbReference>
<dbReference type="PANTHER" id="PTHR45726:SF3">
    <property type="entry name" value="LEUKOTRIENE A-4 HYDROLASE"/>
    <property type="match status" value="1"/>
</dbReference>
<dbReference type="GO" id="GO:0008237">
    <property type="term" value="F:metallopeptidase activity"/>
    <property type="evidence" value="ECO:0007669"/>
    <property type="project" value="UniProtKB-KW"/>
</dbReference>
<evidence type="ECO:0000256" key="5">
    <source>
        <dbReference type="ARBA" id="ARBA00022670"/>
    </source>
</evidence>
<dbReference type="SUPFAM" id="SSF55486">
    <property type="entry name" value="Metalloproteases ('zincins'), catalytic domain"/>
    <property type="match status" value="1"/>
</dbReference>
<accession>A0AAE9WH87</accession>
<dbReference type="FunFam" id="2.60.40.1730:FF:000004">
    <property type="entry name" value="Leukotriene A(4) hydrolase"/>
    <property type="match status" value="1"/>
</dbReference>
<evidence type="ECO:0000256" key="6">
    <source>
        <dbReference type="ARBA" id="ARBA00022723"/>
    </source>
</evidence>
<evidence type="ECO:0000259" key="15">
    <source>
        <dbReference type="SMART" id="SM01263"/>
    </source>
</evidence>
<feature type="binding site" evidence="12">
    <location>
        <begin position="136"/>
        <end position="138"/>
    </location>
    <ligand>
        <name>a peptide</name>
        <dbReference type="ChEBI" id="CHEBI:60466"/>
    </ligand>
</feature>
<dbReference type="GO" id="GO:0005829">
    <property type="term" value="C:cytosol"/>
    <property type="evidence" value="ECO:0007669"/>
    <property type="project" value="TreeGrafter"/>
</dbReference>
<name>A0AAE9WH87_9SCHI</name>
<dbReference type="CDD" id="cd09599">
    <property type="entry name" value="M1_LTA4H"/>
    <property type="match status" value="1"/>
</dbReference>
<keyword evidence="9 14" id="KW-0482">Metalloprotease</keyword>
<evidence type="ECO:0000313" key="16">
    <source>
        <dbReference type="EMBL" id="WBW75553.1"/>
    </source>
</evidence>
<dbReference type="PANTHER" id="PTHR45726">
    <property type="entry name" value="LEUKOTRIENE A-4 HYDROLASE"/>
    <property type="match status" value="1"/>
</dbReference>
<dbReference type="GO" id="GO:0004301">
    <property type="term" value="F:epoxide hydrolase activity"/>
    <property type="evidence" value="ECO:0007669"/>
    <property type="project" value="UniProtKB-EC"/>
</dbReference>
<dbReference type="InterPro" id="IPR049980">
    <property type="entry name" value="LTA4H_cat"/>
</dbReference>
<dbReference type="AlphaFoldDB" id="A0AAE9WH87"/>
<dbReference type="SMART" id="SM01263">
    <property type="entry name" value="Leuk-A4-hydro_C"/>
    <property type="match status" value="1"/>
</dbReference>
<gene>
    <name evidence="16" type="primary">lap2</name>
    <name evidence="16" type="ORF">SOMG_04500</name>
</gene>
<evidence type="ECO:0000256" key="7">
    <source>
        <dbReference type="ARBA" id="ARBA00022801"/>
    </source>
</evidence>
<proteinExistence type="inferred from homology"/>
<evidence type="ECO:0000256" key="4">
    <source>
        <dbReference type="ARBA" id="ARBA00022490"/>
    </source>
</evidence>
<dbReference type="FunFam" id="1.10.390.10:FF:000009">
    <property type="entry name" value="Leukotriene A(4) hydrolase"/>
    <property type="match status" value="1"/>
</dbReference>
<evidence type="ECO:0000313" key="17">
    <source>
        <dbReference type="Proteomes" id="UP001212411"/>
    </source>
</evidence>
<dbReference type="FunFam" id="1.25.40.320:FF:000001">
    <property type="entry name" value="Leukotriene A(4) hydrolase"/>
    <property type="match status" value="1"/>
</dbReference>
<dbReference type="SUPFAM" id="SSF63737">
    <property type="entry name" value="Leukotriene A4 hydrolase N-terminal domain"/>
    <property type="match status" value="1"/>
</dbReference>
<comment type="cofactor">
    <cofactor evidence="13 14">
        <name>Zn(2+)</name>
        <dbReference type="ChEBI" id="CHEBI:29105"/>
    </cofactor>
    <text evidence="13 14">Binds 1 zinc ion per subunit.</text>
</comment>
<dbReference type="Pfam" id="PF01433">
    <property type="entry name" value="Peptidase_M1"/>
    <property type="match status" value="1"/>
</dbReference>
<dbReference type="InterPro" id="IPR016024">
    <property type="entry name" value="ARM-type_fold"/>
</dbReference>
<keyword evidence="4 14" id="KW-0963">Cytoplasm</keyword>
<comment type="subcellular location">
    <subcellularLocation>
        <location evidence="2 14">Cytoplasm</location>
    </subcellularLocation>
    <subcellularLocation>
        <location evidence="1">Nucleus</location>
    </subcellularLocation>
</comment>
<feature type="binding site" evidence="12">
    <location>
        <begin position="566"/>
        <end position="568"/>
    </location>
    <ligand>
        <name>a peptide</name>
        <dbReference type="ChEBI" id="CHEBI:60466"/>
    </ligand>
</feature>
<dbReference type="Pfam" id="PF09127">
    <property type="entry name" value="Leuk-A4-hydro_C"/>
    <property type="match status" value="1"/>
</dbReference>
<dbReference type="Gene3D" id="3.30.2010.30">
    <property type="match status" value="1"/>
</dbReference>
<dbReference type="InterPro" id="IPR015211">
    <property type="entry name" value="Peptidase_M1_C"/>
</dbReference>
<dbReference type="RefSeq" id="XP_056039796.1">
    <property type="nucleotide sequence ID" value="XM_056183284.1"/>
</dbReference>
<dbReference type="GO" id="GO:0004177">
    <property type="term" value="F:aminopeptidase activity"/>
    <property type="evidence" value="ECO:0007669"/>
    <property type="project" value="UniProtKB-KW"/>
</dbReference>
<dbReference type="EC" id="3.3.2.10" evidence="14"/>
<keyword evidence="17" id="KW-1185">Reference proteome</keyword>
<evidence type="ECO:0000256" key="13">
    <source>
        <dbReference type="PIRSR" id="PIRSR612777-3"/>
    </source>
</evidence>
<dbReference type="Proteomes" id="UP001212411">
    <property type="component" value="Chromosome 3"/>
</dbReference>
<reference evidence="16 17" key="1">
    <citation type="journal article" date="2023" name="G3 (Bethesda)">
        <title>A high-quality reference genome for the fission yeast Schizosaccharomyces osmophilus.</title>
        <authorList>
            <person name="Jia G.S."/>
            <person name="Zhang W.C."/>
            <person name="Liang Y."/>
            <person name="Liu X.H."/>
            <person name="Rhind N."/>
            <person name="Pidoux A."/>
            <person name="Brysch-Herzberg M."/>
            <person name="Du L.L."/>
        </authorList>
    </citation>
    <scope>NUCLEOTIDE SEQUENCE [LARGE SCALE GENOMIC DNA]</scope>
    <source>
        <strain evidence="16 17">CBS 15793</strain>
    </source>
</reference>
<feature type="active site" description="Proton donor" evidence="11">
    <location>
        <position position="382"/>
    </location>
</feature>
<feature type="domain" description="Peptidase M1 leukotriene A4 hydrolase/aminopeptidase C-terminal" evidence="15">
    <location>
        <begin position="464"/>
        <end position="608"/>
    </location>
</feature>
<protein>
    <recommendedName>
        <fullName evidence="14">Leukotriene A(4) hydrolase</fullName>
        <shortName evidence="14">LTA-4 hydrolase</shortName>
        <ecNumber evidence="14">3.3.2.10</ecNumber>
        <ecNumber evidence="14">3.4.11.-</ecNumber>
    </recommendedName>
</protein>
<dbReference type="Pfam" id="PF17900">
    <property type="entry name" value="Peptidase_M1_N"/>
    <property type="match status" value="1"/>
</dbReference>
<dbReference type="FunFam" id="3.30.2010.30:FF:000001">
    <property type="entry name" value="Leukotriene A(4) hydrolase"/>
    <property type="match status" value="1"/>
</dbReference>
<feature type="binding site" evidence="13">
    <location>
        <position position="298"/>
    </location>
    <ligand>
        <name>Zn(2+)</name>
        <dbReference type="ChEBI" id="CHEBI:29105"/>
        <note>catalytic</note>
    </ligand>
</feature>
<keyword evidence="10" id="KW-0539">Nucleus</keyword>
<keyword evidence="16" id="KW-0031">Aminopeptidase</keyword>
<keyword evidence="5 14" id="KW-0645">Protease</keyword>
<comment type="catalytic activity">
    <reaction evidence="14">
        <text>an epoxide + H2O = an ethanediol</text>
        <dbReference type="Rhea" id="RHEA:19037"/>
        <dbReference type="ChEBI" id="CHEBI:15377"/>
        <dbReference type="ChEBI" id="CHEBI:32955"/>
        <dbReference type="ChEBI" id="CHEBI:140594"/>
        <dbReference type="EC" id="3.3.2.10"/>
    </reaction>
</comment>
<feature type="active site" description="Proton acceptor" evidence="11">
    <location>
        <position position="295"/>
    </location>
</feature>
<dbReference type="InterPro" id="IPR034015">
    <property type="entry name" value="M1_LTA4H"/>
</dbReference>
<dbReference type="SUPFAM" id="SSF48371">
    <property type="entry name" value="ARM repeat"/>
    <property type="match status" value="1"/>
</dbReference>
<evidence type="ECO:0000256" key="12">
    <source>
        <dbReference type="PIRSR" id="PIRSR612777-2"/>
    </source>
</evidence>
<keyword evidence="6 13" id="KW-0479">Metal-binding</keyword>
<dbReference type="Gene3D" id="2.60.40.1730">
    <property type="entry name" value="tricorn interacting facor f3 domain"/>
    <property type="match status" value="1"/>
</dbReference>
<evidence type="ECO:0000256" key="11">
    <source>
        <dbReference type="PIRSR" id="PIRSR612777-1"/>
    </source>
</evidence>
<dbReference type="GO" id="GO:0005634">
    <property type="term" value="C:nucleus"/>
    <property type="evidence" value="ECO:0007669"/>
    <property type="project" value="UniProtKB-SubCell"/>
</dbReference>
<evidence type="ECO:0000256" key="14">
    <source>
        <dbReference type="RuleBase" id="RU361141"/>
    </source>
</evidence>
<dbReference type="InterPro" id="IPR012777">
    <property type="entry name" value="LTA4H"/>
</dbReference>
<dbReference type="InterPro" id="IPR038502">
    <property type="entry name" value="M1_LTA-4_hydro/amino_C_sf"/>
</dbReference>
<keyword evidence="7 14" id="KW-0378">Hydrolase</keyword>
<dbReference type="InterPro" id="IPR014782">
    <property type="entry name" value="Peptidase_M1_dom"/>
</dbReference>
<dbReference type="EC" id="3.4.11.-" evidence="14"/>
<evidence type="ECO:0000256" key="10">
    <source>
        <dbReference type="ARBA" id="ARBA00023242"/>
    </source>
</evidence>
<dbReference type="InterPro" id="IPR042097">
    <property type="entry name" value="Aminopeptidase_N-like_N_sf"/>
</dbReference>
<feature type="binding site" evidence="13">
    <location>
        <position position="317"/>
    </location>
    <ligand>
        <name>Zn(2+)</name>
        <dbReference type="ChEBI" id="CHEBI:29105"/>
        <note>catalytic</note>
    </ligand>
</feature>
<dbReference type="GO" id="GO:0008270">
    <property type="term" value="F:zinc ion binding"/>
    <property type="evidence" value="ECO:0007669"/>
    <property type="project" value="InterPro"/>
</dbReference>
<dbReference type="GO" id="GO:0006508">
    <property type="term" value="P:proteolysis"/>
    <property type="evidence" value="ECO:0007669"/>
    <property type="project" value="UniProtKB-KW"/>
</dbReference>
<dbReference type="InterPro" id="IPR001930">
    <property type="entry name" value="Peptidase_M1"/>
</dbReference>
<keyword evidence="8 13" id="KW-0862">Zinc</keyword>
<dbReference type="NCBIfam" id="TIGR02411">
    <property type="entry name" value="leuko_A4_hydro"/>
    <property type="match status" value="1"/>
</dbReference>
<evidence type="ECO:0000256" key="1">
    <source>
        <dbReference type="ARBA" id="ARBA00004123"/>
    </source>
</evidence>
<feature type="binding site" evidence="13">
    <location>
        <position position="294"/>
    </location>
    <ligand>
        <name>Zn(2+)</name>
        <dbReference type="ChEBI" id="CHEBI:29105"/>
        <note>catalytic</note>
    </ligand>
</feature>
<evidence type="ECO:0000256" key="3">
    <source>
        <dbReference type="ARBA" id="ARBA00010136"/>
    </source>
</evidence>
<dbReference type="InterPro" id="IPR027268">
    <property type="entry name" value="Peptidase_M4/M1_CTD_sf"/>
</dbReference>
<dbReference type="Gene3D" id="1.25.40.320">
    <property type="entry name" value="Peptidase M1, leukotriene A4 hydrolase/aminopeptidase C-terminal domain"/>
    <property type="match status" value="1"/>
</dbReference>
<evidence type="ECO:0000256" key="9">
    <source>
        <dbReference type="ARBA" id="ARBA00023049"/>
    </source>
</evidence>
<dbReference type="InterPro" id="IPR045357">
    <property type="entry name" value="Aminopeptidase_N-like_N"/>
</dbReference>
<comment type="similarity">
    <text evidence="3 14">Belongs to the peptidase M1 family.</text>
</comment>
<feature type="binding site" evidence="12">
    <location>
        <begin position="265"/>
        <end position="270"/>
    </location>
    <ligand>
        <name>a peptide</name>
        <dbReference type="ChEBI" id="CHEBI:60466"/>
    </ligand>
</feature>
<dbReference type="Gene3D" id="1.10.390.10">
    <property type="entry name" value="Neutral Protease Domain 2"/>
    <property type="match status" value="1"/>
</dbReference>
<evidence type="ECO:0000256" key="2">
    <source>
        <dbReference type="ARBA" id="ARBA00004496"/>
    </source>
</evidence>